<name>B0DL54_LACBS</name>
<evidence type="ECO:0000313" key="2">
    <source>
        <dbReference type="Proteomes" id="UP000001194"/>
    </source>
</evidence>
<dbReference type="EMBL" id="DS547116">
    <property type="protein sequence ID" value="EDR04768.1"/>
    <property type="molecule type" value="Genomic_DNA"/>
</dbReference>
<dbReference type="AlphaFoldDB" id="B0DL54"/>
<keyword evidence="2" id="KW-1185">Reference proteome</keyword>
<dbReference type="KEGG" id="lbc:LACBIDRAFT_330387"/>
<organism evidence="2">
    <name type="scientific">Laccaria bicolor (strain S238N-H82 / ATCC MYA-4686)</name>
    <name type="common">Bicoloured deceiver</name>
    <name type="synonym">Laccaria laccata var. bicolor</name>
    <dbReference type="NCBI Taxonomy" id="486041"/>
    <lineage>
        <taxon>Eukaryota</taxon>
        <taxon>Fungi</taxon>
        <taxon>Dikarya</taxon>
        <taxon>Basidiomycota</taxon>
        <taxon>Agaricomycotina</taxon>
        <taxon>Agaricomycetes</taxon>
        <taxon>Agaricomycetidae</taxon>
        <taxon>Agaricales</taxon>
        <taxon>Agaricineae</taxon>
        <taxon>Hydnangiaceae</taxon>
        <taxon>Laccaria</taxon>
    </lineage>
</organism>
<dbReference type="Proteomes" id="UP000001194">
    <property type="component" value="Unassembled WGS sequence"/>
</dbReference>
<protein>
    <submittedName>
        <fullName evidence="1">Predicted protein</fullName>
    </submittedName>
</protein>
<dbReference type="GeneID" id="6080252"/>
<dbReference type="RefSeq" id="XP_001884592.1">
    <property type="nucleotide sequence ID" value="XM_001884557.1"/>
</dbReference>
<gene>
    <name evidence="1" type="ORF">LACBIDRAFT_330387</name>
</gene>
<reference evidence="1 2" key="1">
    <citation type="journal article" date="2008" name="Nature">
        <title>The genome of Laccaria bicolor provides insights into mycorrhizal symbiosis.</title>
        <authorList>
            <person name="Martin F."/>
            <person name="Aerts A."/>
            <person name="Ahren D."/>
            <person name="Brun A."/>
            <person name="Danchin E.G.J."/>
            <person name="Duchaussoy F."/>
            <person name="Gibon J."/>
            <person name="Kohler A."/>
            <person name="Lindquist E."/>
            <person name="Pereda V."/>
            <person name="Salamov A."/>
            <person name="Shapiro H.J."/>
            <person name="Wuyts J."/>
            <person name="Blaudez D."/>
            <person name="Buee M."/>
            <person name="Brokstein P."/>
            <person name="Canbaeck B."/>
            <person name="Cohen D."/>
            <person name="Courty P.E."/>
            <person name="Coutinho P.M."/>
            <person name="Delaruelle C."/>
            <person name="Detter J.C."/>
            <person name="Deveau A."/>
            <person name="DiFazio S."/>
            <person name="Duplessis S."/>
            <person name="Fraissinet-Tachet L."/>
            <person name="Lucic E."/>
            <person name="Frey-Klett P."/>
            <person name="Fourrey C."/>
            <person name="Feussner I."/>
            <person name="Gay G."/>
            <person name="Grimwood J."/>
            <person name="Hoegger P.J."/>
            <person name="Jain P."/>
            <person name="Kilaru S."/>
            <person name="Labbe J."/>
            <person name="Lin Y.C."/>
            <person name="Legue V."/>
            <person name="Le Tacon F."/>
            <person name="Marmeisse R."/>
            <person name="Melayah D."/>
            <person name="Montanini B."/>
            <person name="Muratet M."/>
            <person name="Nehls U."/>
            <person name="Niculita-Hirzel H."/>
            <person name="Oudot-Le Secq M.P."/>
            <person name="Peter M."/>
            <person name="Quesneville H."/>
            <person name="Rajashekar B."/>
            <person name="Reich M."/>
            <person name="Rouhier N."/>
            <person name="Schmutz J."/>
            <person name="Yin T."/>
            <person name="Chalot M."/>
            <person name="Henrissat B."/>
            <person name="Kuees U."/>
            <person name="Lucas S."/>
            <person name="Van de Peer Y."/>
            <person name="Podila G.K."/>
            <person name="Polle A."/>
            <person name="Pukkila P.J."/>
            <person name="Richardson P.M."/>
            <person name="Rouze P."/>
            <person name="Sanders I.R."/>
            <person name="Stajich J.E."/>
            <person name="Tunlid A."/>
            <person name="Tuskan G."/>
            <person name="Grigoriev I.V."/>
        </authorList>
    </citation>
    <scope>NUCLEOTIDE SEQUENCE [LARGE SCALE GENOMIC DNA]</scope>
    <source>
        <strain evidence="2">S238N-H82 / ATCC MYA-4686</strain>
    </source>
</reference>
<dbReference type="HOGENOM" id="CLU_758790_0_0_1"/>
<proteinExistence type="predicted"/>
<accession>B0DL54</accession>
<sequence>MTQHPWVAHVEFIEEAFRRQIHKTPRRRPTNNQQPARYQSFDVIPICHTVVFGVVQCAPAYLSIVFIDLLSTRSDMHEQLALHLISLRFSTSVWEMWNSFNTVEKLPHTKPGIVLAFASYQSARYHSMDPFMFGVVWQRLRMTNAFNATLDALDTFPGTSILYAGCQQVQCAPAYLSIVFIDLLSARSHMHEQLALHPPHLTLFAANCSHLCVGDVEFIDLGREIAHKKAGIGLAFASYQSARYHSMDPFMFGIVWQRLRMTNAFNATLDALDTFPGTSILYAGCQQVQCAPAYLSIVFIDLLSARSHMHEQLALHPPHLTLFAANCSHLCVGDVEFIDLGREIAHKKPGIGLAFTFFVRSAYQV</sequence>
<evidence type="ECO:0000313" key="1">
    <source>
        <dbReference type="EMBL" id="EDR04768.1"/>
    </source>
</evidence>
<dbReference type="InParanoid" id="B0DL54"/>